<dbReference type="GeneID" id="15392742"/>
<dbReference type="EMBL" id="CP005290">
    <property type="protein sequence ID" value="AGK61101.1"/>
    <property type="molecule type" value="Genomic_DNA"/>
</dbReference>
<dbReference type="Proteomes" id="UP000013307">
    <property type="component" value="Chromosome"/>
</dbReference>
<dbReference type="KEGG" id="ast:Asulf_01101"/>
<sequence>MKEEDSNTTIKNMKEEDFESIISKFEGLKTRIKYRSSSALGKLLFHKILPYYLPKKAVYYVIYTELKCKKLYRLTRLAGIDGKLYDSIKVIKIGKTDFVPFGRLYEIISETENIDTIFSTLQSTLANLTEDCIIILCGFDILIALEGVQVLRKIREFYEDLPDVTIFLTSRDGIYSDVIDKILEDFHDINLTIQQQEFSESSFVTVEESVLDITSFPIP</sequence>
<dbReference type="HOGENOM" id="CLU_102816_0_0_2"/>
<dbReference type="eggNOG" id="arCOG03793">
    <property type="taxonomic scope" value="Archaea"/>
</dbReference>
<proteinExistence type="predicted"/>
<dbReference type="RefSeq" id="WP_015590699.1">
    <property type="nucleotide sequence ID" value="NC_021169.1"/>
</dbReference>
<evidence type="ECO:0008006" key="3">
    <source>
        <dbReference type="Google" id="ProtNLM"/>
    </source>
</evidence>
<evidence type="ECO:0000313" key="1">
    <source>
        <dbReference type="EMBL" id="AGK61101.1"/>
    </source>
</evidence>
<accession>N0BKR1</accession>
<evidence type="ECO:0000313" key="2">
    <source>
        <dbReference type="Proteomes" id="UP000013307"/>
    </source>
</evidence>
<organism evidence="1 2">
    <name type="scientific">Archaeoglobus sulfaticallidus PM70-1</name>
    <dbReference type="NCBI Taxonomy" id="387631"/>
    <lineage>
        <taxon>Archaea</taxon>
        <taxon>Methanobacteriati</taxon>
        <taxon>Methanobacteriota</taxon>
        <taxon>Archaeoglobi</taxon>
        <taxon>Archaeoglobales</taxon>
        <taxon>Archaeoglobaceae</taxon>
        <taxon>Archaeoglobus</taxon>
    </lineage>
</organism>
<name>N0BKR1_9EURY</name>
<dbReference type="AlphaFoldDB" id="N0BKR1"/>
<keyword evidence="2" id="KW-1185">Reference proteome</keyword>
<reference evidence="1 2" key="1">
    <citation type="journal article" date="2013" name="Genome Announc.">
        <title>Complete Genome Sequence of the Thermophilic and Facultatively Chemolithoautotrophic Sulfate Reducer Archaeoglobus sulfaticallidus Strain PM70-1T.</title>
        <authorList>
            <person name="Stokke R."/>
            <person name="Hocking W.P."/>
            <person name="Steinsbu B.O."/>
            <person name="Steen I.H."/>
        </authorList>
    </citation>
    <scope>NUCLEOTIDE SEQUENCE [LARGE SCALE GENOMIC DNA]</scope>
    <source>
        <strain evidence="1">PM70-1</strain>
    </source>
</reference>
<gene>
    <name evidence="1" type="ORF">Asulf_01101</name>
</gene>
<protein>
    <recommendedName>
        <fullName evidence="3">DUF835 domain-containing protein</fullName>
    </recommendedName>
</protein>